<accession>A0AAV2HX63</accession>
<evidence type="ECO:0000313" key="1">
    <source>
        <dbReference type="EMBL" id="CAL1538789.1"/>
    </source>
</evidence>
<sequence>MSDRVAPRAPRSALDTKVLDNSAQLGVNKRVFCNGFTGCGGRFRQRRRHKRPFCNTNGCYNSGKKRAYEIESETRDDATELGPQAADEGWTGEKLKKLFCNGYGGCQNMGKRARVGEPSGNQEEGLLPFPREEMKKRFYSAGYDEDMDDLANKMGR</sequence>
<dbReference type="Proteomes" id="UP001497497">
    <property type="component" value="Unassembled WGS sequence"/>
</dbReference>
<dbReference type="AlphaFoldDB" id="A0AAV2HX63"/>
<name>A0AAV2HX63_LYMST</name>
<protein>
    <submittedName>
        <fullName evidence="1">Uncharacterized protein</fullName>
    </submittedName>
</protein>
<dbReference type="EMBL" id="CAXITT010000312">
    <property type="protein sequence ID" value="CAL1538789.1"/>
    <property type="molecule type" value="Genomic_DNA"/>
</dbReference>
<keyword evidence="2" id="KW-1185">Reference proteome</keyword>
<proteinExistence type="predicted"/>
<reference evidence="1 2" key="1">
    <citation type="submission" date="2024-04" db="EMBL/GenBank/DDBJ databases">
        <authorList>
            <consortium name="Genoscope - CEA"/>
            <person name="William W."/>
        </authorList>
    </citation>
    <scope>NUCLEOTIDE SEQUENCE [LARGE SCALE GENOMIC DNA]</scope>
</reference>
<organism evidence="1 2">
    <name type="scientific">Lymnaea stagnalis</name>
    <name type="common">Great pond snail</name>
    <name type="synonym">Helix stagnalis</name>
    <dbReference type="NCBI Taxonomy" id="6523"/>
    <lineage>
        <taxon>Eukaryota</taxon>
        <taxon>Metazoa</taxon>
        <taxon>Spiralia</taxon>
        <taxon>Lophotrochozoa</taxon>
        <taxon>Mollusca</taxon>
        <taxon>Gastropoda</taxon>
        <taxon>Heterobranchia</taxon>
        <taxon>Euthyneura</taxon>
        <taxon>Panpulmonata</taxon>
        <taxon>Hygrophila</taxon>
        <taxon>Lymnaeoidea</taxon>
        <taxon>Lymnaeidae</taxon>
        <taxon>Lymnaea</taxon>
    </lineage>
</organism>
<comment type="caution">
    <text evidence="1">The sequence shown here is derived from an EMBL/GenBank/DDBJ whole genome shotgun (WGS) entry which is preliminary data.</text>
</comment>
<gene>
    <name evidence="1" type="ORF">GSLYS_00012610001</name>
</gene>
<evidence type="ECO:0000313" key="2">
    <source>
        <dbReference type="Proteomes" id="UP001497497"/>
    </source>
</evidence>